<comment type="caution">
    <text evidence="7">The sequence shown here is derived from an EMBL/GenBank/DDBJ whole genome shotgun (WGS) entry which is preliminary data.</text>
</comment>
<keyword evidence="5 6" id="KW-0456">Lyase</keyword>
<comment type="cofactor">
    <cofactor evidence="1 6">
        <name>Mg(2+)</name>
        <dbReference type="ChEBI" id="CHEBI:18420"/>
    </cofactor>
</comment>
<evidence type="ECO:0000256" key="4">
    <source>
        <dbReference type="ARBA" id="ARBA00022842"/>
    </source>
</evidence>
<evidence type="ECO:0000256" key="5">
    <source>
        <dbReference type="ARBA" id="ARBA00023239"/>
    </source>
</evidence>
<evidence type="ECO:0000256" key="1">
    <source>
        <dbReference type="ARBA" id="ARBA00001946"/>
    </source>
</evidence>
<dbReference type="EMBL" id="JAUEPT010000049">
    <property type="protein sequence ID" value="KAK0437388.1"/>
    <property type="molecule type" value="Genomic_DNA"/>
</dbReference>
<dbReference type="GO" id="GO:0010333">
    <property type="term" value="F:terpene synthase activity"/>
    <property type="evidence" value="ECO:0007669"/>
    <property type="project" value="InterPro"/>
</dbReference>
<evidence type="ECO:0000313" key="8">
    <source>
        <dbReference type="Proteomes" id="UP001175226"/>
    </source>
</evidence>
<sequence>MATQSEVVFRIPDTLTFWPWPRKINPHHEEVKAASDAWFQSFKAFGPEAQRAFECCDPSLLASLGYASATKEHLRTGCDLMNLFFSFDEYTDIAPPEIVRQYADIVMDAIRNPSKPRPSDEVVLGVIAQEYSSFYLHVKLILTMKYRFWALGVKSASSTSQKHFVESFGYYVDSVVQQAEDRHRRHIRNVEDYFDIRRLTVGVSPAHALLELGYDLPDEVFNHPTVIALRRLGVDMMILDNDLASYNKEQALEEYPHNILASVMNELKCDLHDALSWVGELYRSTRNKFLMLWTEIPSWGPETDVIASQYLHGIANWVRGNESWDFESGRYFGSNGIAVQQHRMVTLMPKQLSTSEPLLVHVQSL</sequence>
<name>A0AA39MKM8_9AGAR</name>
<dbReference type="AlphaFoldDB" id="A0AA39MKM8"/>
<keyword evidence="8" id="KW-1185">Reference proteome</keyword>
<accession>A0AA39MKM8</accession>
<dbReference type="SFLD" id="SFLDS00005">
    <property type="entry name" value="Isoprenoid_Synthase_Type_I"/>
    <property type="match status" value="1"/>
</dbReference>
<reference evidence="7" key="1">
    <citation type="submission" date="2023-06" db="EMBL/GenBank/DDBJ databases">
        <authorList>
            <consortium name="Lawrence Berkeley National Laboratory"/>
            <person name="Ahrendt S."/>
            <person name="Sahu N."/>
            <person name="Indic B."/>
            <person name="Wong-Bajracharya J."/>
            <person name="Merenyi Z."/>
            <person name="Ke H.-M."/>
            <person name="Monk M."/>
            <person name="Kocsube S."/>
            <person name="Drula E."/>
            <person name="Lipzen A."/>
            <person name="Balint B."/>
            <person name="Henrissat B."/>
            <person name="Andreopoulos B."/>
            <person name="Martin F.M."/>
            <person name="Harder C.B."/>
            <person name="Rigling D."/>
            <person name="Ford K.L."/>
            <person name="Foster G.D."/>
            <person name="Pangilinan J."/>
            <person name="Papanicolaou A."/>
            <person name="Barry K."/>
            <person name="LaButti K."/>
            <person name="Viragh M."/>
            <person name="Koriabine M."/>
            <person name="Yan M."/>
            <person name="Riley R."/>
            <person name="Champramary S."/>
            <person name="Plett K.L."/>
            <person name="Tsai I.J."/>
            <person name="Slot J."/>
            <person name="Sipos G."/>
            <person name="Plett J."/>
            <person name="Nagy L.G."/>
            <person name="Grigoriev I.V."/>
        </authorList>
    </citation>
    <scope>NUCLEOTIDE SEQUENCE</scope>
    <source>
        <strain evidence="7">FPL87.14</strain>
    </source>
</reference>
<dbReference type="GO" id="GO:0046872">
    <property type="term" value="F:metal ion binding"/>
    <property type="evidence" value="ECO:0007669"/>
    <property type="project" value="UniProtKB-KW"/>
</dbReference>
<gene>
    <name evidence="7" type="ORF">EV421DRAFT_1029231</name>
</gene>
<dbReference type="InterPro" id="IPR034686">
    <property type="entry name" value="Terpene_cyclase-like_2"/>
</dbReference>
<dbReference type="Gene3D" id="1.10.600.10">
    <property type="entry name" value="Farnesyl Diphosphate Synthase"/>
    <property type="match status" value="1"/>
</dbReference>
<dbReference type="InterPro" id="IPR008949">
    <property type="entry name" value="Isoprenoid_synthase_dom_sf"/>
</dbReference>
<dbReference type="Proteomes" id="UP001175226">
    <property type="component" value="Unassembled WGS sequence"/>
</dbReference>
<dbReference type="SUPFAM" id="SSF48576">
    <property type="entry name" value="Terpenoid synthases"/>
    <property type="match status" value="1"/>
</dbReference>
<dbReference type="GO" id="GO:0008299">
    <property type="term" value="P:isoprenoid biosynthetic process"/>
    <property type="evidence" value="ECO:0007669"/>
    <property type="project" value="UniProtKB-ARBA"/>
</dbReference>
<dbReference type="EC" id="4.2.3.-" evidence="6"/>
<evidence type="ECO:0000256" key="3">
    <source>
        <dbReference type="ARBA" id="ARBA00022723"/>
    </source>
</evidence>
<protein>
    <recommendedName>
        <fullName evidence="6">Terpene synthase</fullName>
        <ecNumber evidence="6">4.2.3.-</ecNumber>
    </recommendedName>
</protein>
<evidence type="ECO:0000256" key="2">
    <source>
        <dbReference type="ARBA" id="ARBA00006333"/>
    </source>
</evidence>
<keyword evidence="4 6" id="KW-0460">Magnesium</keyword>
<evidence type="ECO:0000313" key="7">
    <source>
        <dbReference type="EMBL" id="KAK0437388.1"/>
    </source>
</evidence>
<dbReference type="PANTHER" id="PTHR35201">
    <property type="entry name" value="TERPENE SYNTHASE"/>
    <property type="match status" value="1"/>
</dbReference>
<keyword evidence="3 6" id="KW-0479">Metal-binding</keyword>
<proteinExistence type="inferred from homology"/>
<evidence type="ECO:0000256" key="6">
    <source>
        <dbReference type="RuleBase" id="RU366034"/>
    </source>
</evidence>
<dbReference type="SFLD" id="SFLDG01020">
    <property type="entry name" value="Terpene_Cyclase_Like_2"/>
    <property type="match status" value="1"/>
</dbReference>
<dbReference type="PANTHER" id="PTHR35201:SF4">
    <property type="entry name" value="BETA-PINACENE SYNTHASE-RELATED"/>
    <property type="match status" value="1"/>
</dbReference>
<comment type="similarity">
    <text evidence="2 6">Belongs to the terpene synthase family.</text>
</comment>
<organism evidence="7 8">
    <name type="scientific">Armillaria borealis</name>
    <dbReference type="NCBI Taxonomy" id="47425"/>
    <lineage>
        <taxon>Eukaryota</taxon>
        <taxon>Fungi</taxon>
        <taxon>Dikarya</taxon>
        <taxon>Basidiomycota</taxon>
        <taxon>Agaricomycotina</taxon>
        <taxon>Agaricomycetes</taxon>
        <taxon>Agaricomycetidae</taxon>
        <taxon>Agaricales</taxon>
        <taxon>Marasmiineae</taxon>
        <taxon>Physalacriaceae</taxon>
        <taxon>Armillaria</taxon>
    </lineage>
</organism>
<dbReference type="Pfam" id="PF19086">
    <property type="entry name" value="Terpene_syn_C_2"/>
    <property type="match status" value="1"/>
</dbReference>